<organism evidence="2 3">
    <name type="scientific">Pedococcus aerophilus</name>
    <dbReference type="NCBI Taxonomy" id="436356"/>
    <lineage>
        <taxon>Bacteria</taxon>
        <taxon>Bacillati</taxon>
        <taxon>Actinomycetota</taxon>
        <taxon>Actinomycetes</taxon>
        <taxon>Micrococcales</taxon>
        <taxon>Intrasporangiaceae</taxon>
        <taxon>Pedococcus</taxon>
    </lineage>
</organism>
<feature type="transmembrane region" description="Helical" evidence="1">
    <location>
        <begin position="98"/>
        <end position="118"/>
    </location>
</feature>
<gene>
    <name evidence="2" type="ORF">GCM10009867_26400</name>
</gene>
<feature type="transmembrane region" description="Helical" evidence="1">
    <location>
        <begin position="22"/>
        <end position="50"/>
    </location>
</feature>
<evidence type="ECO:0000313" key="3">
    <source>
        <dbReference type="Proteomes" id="UP001501326"/>
    </source>
</evidence>
<evidence type="ECO:0000313" key="2">
    <source>
        <dbReference type="EMBL" id="GAA2737794.1"/>
    </source>
</evidence>
<comment type="caution">
    <text evidence="2">The sequence shown here is derived from an EMBL/GenBank/DDBJ whole genome shotgun (WGS) entry which is preliminary data.</text>
</comment>
<reference evidence="2 3" key="1">
    <citation type="journal article" date="2019" name="Int. J. Syst. Evol. Microbiol.">
        <title>The Global Catalogue of Microorganisms (GCM) 10K type strain sequencing project: providing services to taxonomists for standard genome sequencing and annotation.</title>
        <authorList>
            <consortium name="The Broad Institute Genomics Platform"/>
            <consortium name="The Broad Institute Genome Sequencing Center for Infectious Disease"/>
            <person name="Wu L."/>
            <person name="Ma J."/>
        </authorList>
    </citation>
    <scope>NUCLEOTIDE SEQUENCE [LARGE SCALE GENOMIC DNA]</scope>
    <source>
        <strain evidence="2 3">JCM 16378</strain>
    </source>
</reference>
<keyword evidence="3" id="KW-1185">Reference proteome</keyword>
<proteinExistence type="predicted"/>
<sequence>MTDVQPSPSTPPSPEPHRGRRVAVTVVSAVVVVLGVAGFAFFGFLAWLGLCGVSGCSGGGFGLSTDPGGTQLMLALAGACLLVGLMVRAALRRNVRSAAYGVLLALVATVTLGAAIGADWRGCPRSISHATCMAESR</sequence>
<accession>A0ABN3UTN6</accession>
<keyword evidence="1" id="KW-0472">Membrane</keyword>
<keyword evidence="1" id="KW-1133">Transmembrane helix</keyword>
<protein>
    <submittedName>
        <fullName evidence="2">Uncharacterized protein</fullName>
    </submittedName>
</protein>
<dbReference type="EMBL" id="BAAARN010000003">
    <property type="protein sequence ID" value="GAA2737794.1"/>
    <property type="molecule type" value="Genomic_DNA"/>
</dbReference>
<feature type="transmembrane region" description="Helical" evidence="1">
    <location>
        <begin position="70"/>
        <end position="91"/>
    </location>
</feature>
<dbReference type="Proteomes" id="UP001501326">
    <property type="component" value="Unassembled WGS sequence"/>
</dbReference>
<name>A0ABN3UTN6_9MICO</name>
<keyword evidence="1" id="KW-0812">Transmembrane</keyword>
<evidence type="ECO:0000256" key="1">
    <source>
        <dbReference type="SAM" id="Phobius"/>
    </source>
</evidence>
<dbReference type="RefSeq" id="WP_344194180.1">
    <property type="nucleotide sequence ID" value="NZ_BAAARN010000003.1"/>
</dbReference>